<gene>
    <name evidence="2" type="ORF">K443DRAFT_79103</name>
</gene>
<sequence length="62" mass="7124">IFGNVHRPCKHYFNIVNNNHVNSTPTLSIMVYIMSILFVSIFPDFLAIFSLITIFGNVHRPC</sequence>
<reference evidence="2 3" key="1">
    <citation type="submission" date="2014-04" db="EMBL/GenBank/DDBJ databases">
        <authorList>
            <consortium name="DOE Joint Genome Institute"/>
            <person name="Kuo A."/>
            <person name="Kohler A."/>
            <person name="Nagy L.G."/>
            <person name="Floudas D."/>
            <person name="Copeland A."/>
            <person name="Barry K.W."/>
            <person name="Cichocki N."/>
            <person name="Veneault-Fourrey C."/>
            <person name="LaButti K."/>
            <person name="Lindquist E.A."/>
            <person name="Lipzen A."/>
            <person name="Lundell T."/>
            <person name="Morin E."/>
            <person name="Murat C."/>
            <person name="Sun H."/>
            <person name="Tunlid A."/>
            <person name="Henrissat B."/>
            <person name="Grigoriev I.V."/>
            <person name="Hibbett D.S."/>
            <person name="Martin F."/>
            <person name="Nordberg H.P."/>
            <person name="Cantor M.N."/>
            <person name="Hua S.X."/>
        </authorList>
    </citation>
    <scope>NUCLEOTIDE SEQUENCE [LARGE SCALE GENOMIC DNA]</scope>
    <source>
        <strain evidence="2 3">LaAM-08-1</strain>
    </source>
</reference>
<evidence type="ECO:0000256" key="1">
    <source>
        <dbReference type="SAM" id="Phobius"/>
    </source>
</evidence>
<keyword evidence="3" id="KW-1185">Reference proteome</keyword>
<keyword evidence="1" id="KW-0812">Transmembrane</keyword>
<evidence type="ECO:0000313" key="3">
    <source>
        <dbReference type="Proteomes" id="UP000054477"/>
    </source>
</evidence>
<protein>
    <submittedName>
        <fullName evidence="2">Uncharacterized protein</fullName>
    </submittedName>
</protein>
<dbReference type="OrthoDB" id="3105089at2759"/>
<evidence type="ECO:0000313" key="2">
    <source>
        <dbReference type="EMBL" id="KIJ97719.1"/>
    </source>
</evidence>
<accession>A0A0C9WM12</accession>
<name>A0A0C9WM12_9AGAR</name>
<dbReference type="EMBL" id="KN838685">
    <property type="protein sequence ID" value="KIJ97719.1"/>
    <property type="molecule type" value="Genomic_DNA"/>
</dbReference>
<reference evidence="3" key="2">
    <citation type="submission" date="2015-01" db="EMBL/GenBank/DDBJ databases">
        <title>Evolutionary Origins and Diversification of the Mycorrhizal Mutualists.</title>
        <authorList>
            <consortium name="DOE Joint Genome Institute"/>
            <consortium name="Mycorrhizal Genomics Consortium"/>
            <person name="Kohler A."/>
            <person name="Kuo A."/>
            <person name="Nagy L.G."/>
            <person name="Floudas D."/>
            <person name="Copeland A."/>
            <person name="Barry K.W."/>
            <person name="Cichocki N."/>
            <person name="Veneault-Fourrey C."/>
            <person name="LaButti K."/>
            <person name="Lindquist E.A."/>
            <person name="Lipzen A."/>
            <person name="Lundell T."/>
            <person name="Morin E."/>
            <person name="Murat C."/>
            <person name="Riley R."/>
            <person name="Ohm R."/>
            <person name="Sun H."/>
            <person name="Tunlid A."/>
            <person name="Henrissat B."/>
            <person name="Grigoriev I.V."/>
            <person name="Hibbett D.S."/>
            <person name="Martin F."/>
        </authorList>
    </citation>
    <scope>NUCLEOTIDE SEQUENCE [LARGE SCALE GENOMIC DNA]</scope>
    <source>
        <strain evidence="3">LaAM-08-1</strain>
    </source>
</reference>
<keyword evidence="1" id="KW-1133">Transmembrane helix</keyword>
<dbReference type="HOGENOM" id="CLU_169367_1_0_1"/>
<proteinExistence type="predicted"/>
<feature type="non-terminal residue" evidence="2">
    <location>
        <position position="1"/>
    </location>
</feature>
<feature type="transmembrane region" description="Helical" evidence="1">
    <location>
        <begin position="29"/>
        <end position="55"/>
    </location>
</feature>
<keyword evidence="1" id="KW-0472">Membrane</keyword>
<dbReference type="AlphaFoldDB" id="A0A0C9WM12"/>
<organism evidence="2 3">
    <name type="scientific">Laccaria amethystina LaAM-08-1</name>
    <dbReference type="NCBI Taxonomy" id="1095629"/>
    <lineage>
        <taxon>Eukaryota</taxon>
        <taxon>Fungi</taxon>
        <taxon>Dikarya</taxon>
        <taxon>Basidiomycota</taxon>
        <taxon>Agaricomycotina</taxon>
        <taxon>Agaricomycetes</taxon>
        <taxon>Agaricomycetidae</taxon>
        <taxon>Agaricales</taxon>
        <taxon>Agaricineae</taxon>
        <taxon>Hydnangiaceae</taxon>
        <taxon>Laccaria</taxon>
    </lineage>
</organism>
<feature type="non-terminal residue" evidence="2">
    <location>
        <position position="62"/>
    </location>
</feature>
<dbReference type="Proteomes" id="UP000054477">
    <property type="component" value="Unassembled WGS sequence"/>
</dbReference>